<proteinExistence type="predicted"/>
<name>A0A3Q7H3Q7_SOLLC</name>
<evidence type="ECO:0000313" key="1">
    <source>
        <dbReference type="EnsemblPlants" id="Solyc07g007395.1.1"/>
    </source>
</evidence>
<dbReference type="Gramene" id="Solyc07g007395.1.1">
    <property type="protein sequence ID" value="Solyc07g007395.1.1"/>
    <property type="gene ID" value="Solyc07g007395.1"/>
</dbReference>
<organism evidence="1">
    <name type="scientific">Solanum lycopersicum</name>
    <name type="common">Tomato</name>
    <name type="synonym">Lycopersicon esculentum</name>
    <dbReference type="NCBI Taxonomy" id="4081"/>
    <lineage>
        <taxon>Eukaryota</taxon>
        <taxon>Viridiplantae</taxon>
        <taxon>Streptophyta</taxon>
        <taxon>Embryophyta</taxon>
        <taxon>Tracheophyta</taxon>
        <taxon>Spermatophyta</taxon>
        <taxon>Magnoliopsida</taxon>
        <taxon>eudicotyledons</taxon>
        <taxon>Gunneridae</taxon>
        <taxon>Pentapetalae</taxon>
        <taxon>asterids</taxon>
        <taxon>lamiids</taxon>
        <taxon>Solanales</taxon>
        <taxon>Solanaceae</taxon>
        <taxon>Solanoideae</taxon>
        <taxon>Solaneae</taxon>
        <taxon>Solanum</taxon>
        <taxon>Solanum subgen. Lycopersicon</taxon>
    </lineage>
</organism>
<accession>A0A3Q7H3Q7</accession>
<evidence type="ECO:0000313" key="2">
    <source>
        <dbReference type="Proteomes" id="UP000004994"/>
    </source>
</evidence>
<dbReference type="AlphaFoldDB" id="A0A3Q7H3Q7"/>
<protein>
    <submittedName>
        <fullName evidence="1">Uncharacterized protein</fullName>
    </submittedName>
</protein>
<sequence>MVSEESRKKLTITVVVALSLRYARWEGIVCASAVNTGFGIWTLWHYHTKDCITCFRSIAFYSITKELKKREVFISFPLYGDEEAETCFSLFLPCRCLAQCCAAGSSKPVANRFM</sequence>
<dbReference type="InParanoid" id="A0A3Q7H3Q7"/>
<reference evidence="1" key="1">
    <citation type="journal article" date="2012" name="Nature">
        <title>The tomato genome sequence provides insights into fleshy fruit evolution.</title>
        <authorList>
            <consortium name="Tomato Genome Consortium"/>
        </authorList>
    </citation>
    <scope>NUCLEOTIDE SEQUENCE [LARGE SCALE GENOMIC DNA]</scope>
    <source>
        <strain evidence="1">cv. Heinz 1706</strain>
    </source>
</reference>
<keyword evidence="2" id="KW-1185">Reference proteome</keyword>
<dbReference type="EnsemblPlants" id="Solyc07g007395.1.1">
    <property type="protein sequence ID" value="Solyc07g007395.1.1"/>
    <property type="gene ID" value="Solyc07g007395.1"/>
</dbReference>
<reference evidence="1" key="2">
    <citation type="submission" date="2019-01" db="UniProtKB">
        <authorList>
            <consortium name="EnsemblPlants"/>
        </authorList>
    </citation>
    <scope>IDENTIFICATION</scope>
    <source>
        <strain evidence="1">cv. Heinz 1706</strain>
    </source>
</reference>
<dbReference type="Proteomes" id="UP000004994">
    <property type="component" value="Chromosome 7"/>
</dbReference>